<sequence length="186" mass="20987">MIELQLTTQVTQALPRALTSINPARGWGWSGHQFSIAGRDCLLLLEHQSLYVMLFVGLSASDYAAFQQVWQRRLLAEMLTVAELDPLQSSSLQIAVLEHSDALLLSDAQHLDEHPHLAKAVQGVKLLATRYGHLPNNESEEFRWGVILNQACGYQGTTPYLQFAKYCQKLIPESFEESMPVRTVWH</sequence>
<dbReference type="RefSeq" id="WP_408624146.1">
    <property type="nucleotide sequence ID" value="NZ_JBEQCT010000006.1"/>
</dbReference>
<accession>A0ABW9GA10</accession>
<keyword evidence="3" id="KW-1185">Reference proteome</keyword>
<gene>
    <name evidence="2" type="ORF">ABUE30_12595</name>
</gene>
<feature type="domain" description="DUF6933" evidence="1">
    <location>
        <begin position="4"/>
        <end position="78"/>
    </location>
</feature>
<reference evidence="2 3" key="1">
    <citation type="journal article" date="2013" name="Int. J. Syst. Evol. Microbiol.">
        <title>Celerinatantimonas yamalensis sp. nov., a cold-adapted diazotrophic bacterium from a cold permafrost brine.</title>
        <authorList>
            <person name="Shcherbakova V."/>
            <person name="Chuvilskaya N."/>
            <person name="Rivkina E."/>
            <person name="Demidov N."/>
            <person name="Uchaeva V."/>
            <person name="Suetin S."/>
            <person name="Suzina N."/>
            <person name="Gilichinsky D."/>
        </authorList>
    </citation>
    <scope>NUCLEOTIDE SEQUENCE [LARGE SCALE GENOMIC DNA]</scope>
    <source>
        <strain evidence="2 3">C7</strain>
    </source>
</reference>
<protein>
    <recommendedName>
        <fullName evidence="1">DUF6933 domain-containing protein</fullName>
    </recommendedName>
</protein>
<organism evidence="2 3">
    <name type="scientific">Celerinatantimonas yamalensis</name>
    <dbReference type="NCBI Taxonomy" id="559956"/>
    <lineage>
        <taxon>Bacteria</taxon>
        <taxon>Pseudomonadati</taxon>
        <taxon>Pseudomonadota</taxon>
        <taxon>Gammaproteobacteria</taxon>
        <taxon>Celerinatantimonadaceae</taxon>
        <taxon>Celerinatantimonas</taxon>
    </lineage>
</organism>
<evidence type="ECO:0000259" key="1">
    <source>
        <dbReference type="Pfam" id="PF22016"/>
    </source>
</evidence>
<evidence type="ECO:0000313" key="3">
    <source>
        <dbReference type="Proteomes" id="UP001629953"/>
    </source>
</evidence>
<dbReference type="EMBL" id="JBEQCT010000006">
    <property type="protein sequence ID" value="MFM2485883.1"/>
    <property type="molecule type" value="Genomic_DNA"/>
</dbReference>
<dbReference type="Proteomes" id="UP001629953">
    <property type="component" value="Unassembled WGS sequence"/>
</dbReference>
<evidence type="ECO:0000313" key="2">
    <source>
        <dbReference type="EMBL" id="MFM2485883.1"/>
    </source>
</evidence>
<dbReference type="Pfam" id="PF22016">
    <property type="entry name" value="DUF6933"/>
    <property type="match status" value="1"/>
</dbReference>
<comment type="caution">
    <text evidence="2">The sequence shown here is derived from an EMBL/GenBank/DDBJ whole genome shotgun (WGS) entry which is preliminary data.</text>
</comment>
<dbReference type="InterPro" id="IPR053864">
    <property type="entry name" value="DUF6933"/>
</dbReference>
<proteinExistence type="predicted"/>
<name>A0ABW9GA10_9GAMM</name>